<accession>A0A2P5DMP8</accession>
<keyword evidence="3" id="KW-1185">Reference proteome</keyword>
<dbReference type="EMBL" id="JXTB01000028">
    <property type="protein sequence ID" value="PON74569.1"/>
    <property type="molecule type" value="Genomic_DNA"/>
</dbReference>
<dbReference type="OrthoDB" id="10333656at2759"/>
<evidence type="ECO:0000313" key="3">
    <source>
        <dbReference type="Proteomes" id="UP000237105"/>
    </source>
</evidence>
<name>A0A2P5DMP8_PARAD</name>
<evidence type="ECO:0000313" key="2">
    <source>
        <dbReference type="EMBL" id="PON74569.1"/>
    </source>
</evidence>
<organism evidence="2 3">
    <name type="scientific">Parasponia andersonii</name>
    <name type="common">Sponia andersonii</name>
    <dbReference type="NCBI Taxonomy" id="3476"/>
    <lineage>
        <taxon>Eukaryota</taxon>
        <taxon>Viridiplantae</taxon>
        <taxon>Streptophyta</taxon>
        <taxon>Embryophyta</taxon>
        <taxon>Tracheophyta</taxon>
        <taxon>Spermatophyta</taxon>
        <taxon>Magnoliopsida</taxon>
        <taxon>eudicotyledons</taxon>
        <taxon>Gunneridae</taxon>
        <taxon>Pentapetalae</taxon>
        <taxon>rosids</taxon>
        <taxon>fabids</taxon>
        <taxon>Rosales</taxon>
        <taxon>Cannabaceae</taxon>
        <taxon>Parasponia</taxon>
    </lineage>
</organism>
<feature type="region of interest" description="Disordered" evidence="1">
    <location>
        <begin position="165"/>
        <end position="184"/>
    </location>
</feature>
<sequence>MFLHSWPSIIELLEQLSTWSPCHVQTMSFKAGLISSSQNLAYSKVSPADFENSTTATSGATSKTSAVTESFPFLPSDDPCNLIWKSFTFATLKLNPFATTSSFAMIALAVHLDVNMDPVFLLLSNKLERSKPDDIDDMNSNALKNLGDDGAVFSSLLLLFRSSSKTGDGGGSWVENRTGLENPL</sequence>
<dbReference type="AlphaFoldDB" id="A0A2P5DMP8"/>
<proteinExistence type="predicted"/>
<comment type="caution">
    <text evidence="2">The sequence shown here is derived from an EMBL/GenBank/DDBJ whole genome shotgun (WGS) entry which is preliminary data.</text>
</comment>
<gene>
    <name evidence="2" type="ORF">PanWU01x14_049760</name>
</gene>
<protein>
    <submittedName>
        <fullName evidence="2">Uncharacterized protein</fullName>
    </submittedName>
</protein>
<evidence type="ECO:0000256" key="1">
    <source>
        <dbReference type="SAM" id="MobiDB-lite"/>
    </source>
</evidence>
<reference evidence="3" key="1">
    <citation type="submission" date="2016-06" db="EMBL/GenBank/DDBJ databases">
        <title>Parallel loss of symbiosis genes in relatives of nitrogen-fixing non-legume Parasponia.</title>
        <authorList>
            <person name="Van Velzen R."/>
            <person name="Holmer R."/>
            <person name="Bu F."/>
            <person name="Rutten L."/>
            <person name="Van Zeijl A."/>
            <person name="Liu W."/>
            <person name="Santuari L."/>
            <person name="Cao Q."/>
            <person name="Sharma T."/>
            <person name="Shen D."/>
            <person name="Roswanjaya Y."/>
            <person name="Wardhani T."/>
            <person name="Kalhor M.S."/>
            <person name="Jansen J."/>
            <person name="Van den Hoogen J."/>
            <person name="Gungor B."/>
            <person name="Hartog M."/>
            <person name="Hontelez J."/>
            <person name="Verver J."/>
            <person name="Yang W.-C."/>
            <person name="Schijlen E."/>
            <person name="Repin R."/>
            <person name="Schilthuizen M."/>
            <person name="Schranz E."/>
            <person name="Heidstra R."/>
            <person name="Miyata K."/>
            <person name="Fedorova E."/>
            <person name="Kohlen W."/>
            <person name="Bisseling T."/>
            <person name="Smit S."/>
            <person name="Geurts R."/>
        </authorList>
    </citation>
    <scope>NUCLEOTIDE SEQUENCE [LARGE SCALE GENOMIC DNA]</scope>
    <source>
        <strain evidence="3">cv. WU1-14</strain>
    </source>
</reference>
<dbReference type="Proteomes" id="UP000237105">
    <property type="component" value="Unassembled WGS sequence"/>
</dbReference>